<gene>
    <name evidence="2" type="ORF">BAR1_15545</name>
</gene>
<dbReference type="RefSeq" id="WP_118943875.1">
    <property type="nucleotide sequence ID" value="NZ_CP032125.1"/>
</dbReference>
<dbReference type="Pfam" id="PF11748">
    <property type="entry name" value="DUF3306"/>
    <property type="match status" value="1"/>
</dbReference>
<feature type="region of interest" description="Disordered" evidence="1">
    <location>
        <begin position="146"/>
        <end position="174"/>
    </location>
</feature>
<protein>
    <submittedName>
        <fullName evidence="2">DUF3306 domain-containing protein</fullName>
    </submittedName>
</protein>
<dbReference type="InterPro" id="IPR021735">
    <property type="entry name" value="DUF3306"/>
</dbReference>
<organism evidence="2 3">
    <name type="scientific">Profundibacter amoris</name>
    <dbReference type="NCBI Taxonomy" id="2171755"/>
    <lineage>
        <taxon>Bacteria</taxon>
        <taxon>Pseudomonadati</taxon>
        <taxon>Pseudomonadota</taxon>
        <taxon>Alphaproteobacteria</taxon>
        <taxon>Rhodobacterales</taxon>
        <taxon>Paracoccaceae</taxon>
        <taxon>Profundibacter</taxon>
    </lineage>
</organism>
<keyword evidence="3" id="KW-1185">Reference proteome</keyword>
<dbReference type="AlphaFoldDB" id="A0A347UK45"/>
<evidence type="ECO:0000313" key="3">
    <source>
        <dbReference type="Proteomes" id="UP000261704"/>
    </source>
</evidence>
<evidence type="ECO:0000256" key="1">
    <source>
        <dbReference type="SAM" id="MobiDB-lite"/>
    </source>
</evidence>
<evidence type="ECO:0000313" key="2">
    <source>
        <dbReference type="EMBL" id="AXX99223.1"/>
    </source>
</evidence>
<dbReference type="EMBL" id="CP032125">
    <property type="protein sequence ID" value="AXX99223.1"/>
    <property type="molecule type" value="Genomic_DNA"/>
</dbReference>
<reference evidence="2 3" key="1">
    <citation type="submission" date="2018-09" db="EMBL/GenBank/DDBJ databases">
        <title>Profundibacter amoris BAR1 gen. nov., sp. nov., a new member of the Roseobacter clade isolated at Lokis Castle Vent Field on the Arctic Mid-Oceanic Ridge.</title>
        <authorList>
            <person name="Le Moine Bauer S."/>
            <person name="Sjoeberg A.G."/>
            <person name="L'Haridon S."/>
            <person name="Stokke R."/>
            <person name="Roalkvam I."/>
            <person name="Steen I.H."/>
            <person name="Dahle H."/>
        </authorList>
    </citation>
    <scope>NUCLEOTIDE SEQUENCE [LARGE SCALE GENOMIC DNA]</scope>
    <source>
        <strain evidence="2 3">BAR1</strain>
    </source>
</reference>
<name>A0A347UK45_9RHOB</name>
<dbReference type="Proteomes" id="UP000261704">
    <property type="component" value="Chromosome"/>
</dbReference>
<feature type="compositionally biased region" description="Low complexity" evidence="1">
    <location>
        <begin position="155"/>
        <end position="165"/>
    </location>
</feature>
<proteinExistence type="predicted"/>
<sequence length="187" mass="20832">MDRWSRRRAAVQAEADAEARAREQAVITARQAELAEKTDAKILAELDLPDPETLQPGDDFSGFMQAAVPERIRKLALRKLWLSNPVLANVDNLVDYGEDFTKEGALGVAVKTAYQVGKGIINKVEEIAAPEDVADVVTEEPQALTEEIVEEEPETVLAEETPVETQTEQHDEPDFAVKRRMRFQFAS</sequence>
<dbReference type="KEGG" id="pamo:BAR1_15545"/>
<accession>A0A347UK45</accession>
<dbReference type="OrthoDB" id="8100830at2"/>